<dbReference type="PANTHER" id="PTHR17490">
    <property type="entry name" value="SUA5"/>
    <property type="match status" value="1"/>
</dbReference>
<comment type="caution">
    <text evidence="14">The sequence shown here is derived from an EMBL/GenBank/DDBJ whole genome shotgun (WGS) entry which is preliminary data.</text>
</comment>
<dbReference type="InterPro" id="IPR005145">
    <property type="entry name" value="Sua5_C"/>
</dbReference>
<keyword evidence="6" id="KW-0808">Transferase</keyword>
<evidence type="ECO:0000256" key="11">
    <source>
        <dbReference type="ARBA" id="ARBA00029774"/>
    </source>
</evidence>
<comment type="similarity">
    <text evidence="2">Belongs to the SUA5 family.</text>
</comment>
<dbReference type="OrthoDB" id="412787at2759"/>
<reference evidence="14 15" key="1">
    <citation type="submission" date="2014-05" db="EMBL/GenBank/DDBJ databases">
        <title>Draft genome sequence of a rare smut relative, Tilletiaria anomala UBC 951.</title>
        <authorList>
            <consortium name="DOE Joint Genome Institute"/>
            <person name="Toome M."/>
            <person name="Kuo A."/>
            <person name="Henrissat B."/>
            <person name="Lipzen A."/>
            <person name="Tritt A."/>
            <person name="Yoshinaga Y."/>
            <person name="Zane M."/>
            <person name="Barry K."/>
            <person name="Grigoriev I.V."/>
            <person name="Spatafora J.W."/>
            <person name="Aimea M.C."/>
        </authorList>
    </citation>
    <scope>NUCLEOTIDE SEQUENCE [LARGE SCALE GENOMIC DNA]</scope>
    <source>
        <strain evidence="14 15">UBC 951</strain>
    </source>
</reference>
<dbReference type="RefSeq" id="XP_013243533.1">
    <property type="nucleotide sequence ID" value="XM_013388079.1"/>
</dbReference>
<dbReference type="OMA" id="RTLDEGP"/>
<dbReference type="EC" id="2.7.7.87" evidence="3"/>
<evidence type="ECO:0000256" key="4">
    <source>
        <dbReference type="ARBA" id="ARBA00015492"/>
    </source>
</evidence>
<dbReference type="FunCoup" id="A0A066W5U9">
    <property type="interactions" value="188"/>
</dbReference>
<evidence type="ECO:0000256" key="5">
    <source>
        <dbReference type="ARBA" id="ARBA00022490"/>
    </source>
</evidence>
<dbReference type="InterPro" id="IPR017945">
    <property type="entry name" value="DHBP_synth_RibB-like_a/b_dom"/>
</dbReference>
<evidence type="ECO:0000256" key="3">
    <source>
        <dbReference type="ARBA" id="ARBA00012584"/>
    </source>
</evidence>
<evidence type="ECO:0000259" key="13">
    <source>
        <dbReference type="PROSITE" id="PS51163"/>
    </source>
</evidence>
<sequence>MSDIIRSSSSKGWPYECFDTQILRAEPSLIRFEEASSSRPQLPSIVPASESDRSDLFASTQRSLNIAATELRNGNVVAFPTETVYGLGADATNALAVSKIYRAKGRPSDNPLIVHISDTSMLDELVEKSDVSPKESNISAAYQCLIDAFWPGSLTLLFPVRRLHPSSKDKGKQRAVLPDIVTSGLQTVGLRMPSHPLARSLIAQVGRPIAAPSSNASGRPSPTTAQHVFYDLGGPLDADLIKGERSETNGGINGNALQTPRGRIRYILDGGPCYVGLESTVIDGITDPGEIRILRPGGVTVEEISFALASRNLLVDENGENHADSTGKVRVRVYGKDMERSAAQEANPTTPGMKYKHYSPNARVVLVDVGSSSARANGAVCTLKDMLQAELGPLAETAGAEAAHIGFMAPAGSNLAQAVASLASRSASESEGASRVKKFSMHLDGNHARTAALFLYDLGAPESPGEGAQRLFAGLRVLDEAPQKCQVIFVETMKADRIGLAIMNRLEKAASERISIDL</sequence>
<dbReference type="HOGENOM" id="CLU_031397_0_0_1"/>
<dbReference type="Pfam" id="PF01300">
    <property type="entry name" value="Sua5_yciO_yrdC"/>
    <property type="match status" value="1"/>
</dbReference>
<evidence type="ECO:0000256" key="6">
    <source>
        <dbReference type="ARBA" id="ARBA00022679"/>
    </source>
</evidence>
<dbReference type="InterPro" id="IPR038385">
    <property type="entry name" value="Sua5/YwlC_C"/>
</dbReference>
<keyword evidence="15" id="KW-1185">Reference proteome</keyword>
<dbReference type="NCBIfam" id="TIGR00057">
    <property type="entry name" value="L-threonylcarbamoyladenylate synthase"/>
    <property type="match status" value="1"/>
</dbReference>
<dbReference type="InterPro" id="IPR050156">
    <property type="entry name" value="TC-AMP_synthase_SUA5"/>
</dbReference>
<dbReference type="EMBL" id="JMSN01000035">
    <property type="protein sequence ID" value="KDN46444.1"/>
    <property type="molecule type" value="Genomic_DNA"/>
</dbReference>
<dbReference type="SUPFAM" id="SSF55821">
    <property type="entry name" value="YrdC/RibB"/>
    <property type="match status" value="2"/>
</dbReference>
<dbReference type="GO" id="GO:0003725">
    <property type="term" value="F:double-stranded RNA binding"/>
    <property type="evidence" value="ECO:0007669"/>
    <property type="project" value="InterPro"/>
</dbReference>
<feature type="domain" description="YrdC-like" evidence="13">
    <location>
        <begin position="61"/>
        <end position="299"/>
    </location>
</feature>
<dbReference type="Proteomes" id="UP000027361">
    <property type="component" value="Unassembled WGS sequence"/>
</dbReference>
<dbReference type="STRING" id="1037660.A0A066W5U9"/>
<evidence type="ECO:0000313" key="15">
    <source>
        <dbReference type="Proteomes" id="UP000027361"/>
    </source>
</evidence>
<dbReference type="GO" id="GO:0008033">
    <property type="term" value="P:tRNA processing"/>
    <property type="evidence" value="ECO:0007669"/>
    <property type="project" value="UniProtKB-KW"/>
</dbReference>
<keyword evidence="5" id="KW-0963">Cytoplasm</keyword>
<dbReference type="GeneID" id="25264352"/>
<dbReference type="GO" id="GO:0005524">
    <property type="term" value="F:ATP binding"/>
    <property type="evidence" value="ECO:0007669"/>
    <property type="project" value="UniProtKB-KW"/>
</dbReference>
<evidence type="ECO:0000256" key="2">
    <source>
        <dbReference type="ARBA" id="ARBA00007663"/>
    </source>
</evidence>
<dbReference type="Pfam" id="PF03481">
    <property type="entry name" value="Sua5_C"/>
    <property type="match status" value="1"/>
</dbReference>
<gene>
    <name evidence="14" type="ORF">K437DRAFT_256170</name>
</gene>
<keyword evidence="7" id="KW-0819">tRNA processing</keyword>
<keyword evidence="8" id="KW-0548">Nucleotidyltransferase</keyword>
<evidence type="ECO:0000313" key="14">
    <source>
        <dbReference type="EMBL" id="KDN46444.1"/>
    </source>
</evidence>
<keyword evidence="9" id="KW-0547">Nucleotide-binding</keyword>
<dbReference type="InParanoid" id="A0A066W5U9"/>
<dbReference type="Gene3D" id="3.90.870.10">
    <property type="entry name" value="DHBP synthase"/>
    <property type="match status" value="1"/>
</dbReference>
<evidence type="ECO:0000256" key="7">
    <source>
        <dbReference type="ARBA" id="ARBA00022694"/>
    </source>
</evidence>
<protein>
    <recommendedName>
        <fullName evidence="4">Threonylcarbamoyl-AMP synthase</fullName>
        <ecNumber evidence="3">2.7.7.87</ecNumber>
    </recommendedName>
    <alternativeName>
        <fullName evidence="11">L-threonylcarbamoyladenylate synthase</fullName>
    </alternativeName>
</protein>
<dbReference type="PROSITE" id="PS51163">
    <property type="entry name" value="YRDC"/>
    <property type="match status" value="1"/>
</dbReference>
<evidence type="ECO:0000256" key="1">
    <source>
        <dbReference type="ARBA" id="ARBA00004496"/>
    </source>
</evidence>
<evidence type="ECO:0000256" key="8">
    <source>
        <dbReference type="ARBA" id="ARBA00022695"/>
    </source>
</evidence>
<dbReference type="AlphaFoldDB" id="A0A066W5U9"/>
<keyword evidence="10" id="KW-0067">ATP-binding</keyword>
<dbReference type="GO" id="GO:0005737">
    <property type="term" value="C:cytoplasm"/>
    <property type="evidence" value="ECO:0007669"/>
    <property type="project" value="UniProtKB-SubCell"/>
</dbReference>
<organism evidence="14 15">
    <name type="scientific">Tilletiaria anomala (strain ATCC 24038 / CBS 436.72 / UBC 951)</name>
    <dbReference type="NCBI Taxonomy" id="1037660"/>
    <lineage>
        <taxon>Eukaryota</taxon>
        <taxon>Fungi</taxon>
        <taxon>Dikarya</taxon>
        <taxon>Basidiomycota</taxon>
        <taxon>Ustilaginomycotina</taxon>
        <taxon>Exobasidiomycetes</taxon>
        <taxon>Georgefischeriales</taxon>
        <taxon>Tilletiariaceae</taxon>
        <taxon>Tilletiaria</taxon>
    </lineage>
</organism>
<evidence type="ECO:0000256" key="9">
    <source>
        <dbReference type="ARBA" id="ARBA00022741"/>
    </source>
</evidence>
<dbReference type="GO" id="GO:0061710">
    <property type="term" value="F:L-threonylcarbamoyladenylate synthase"/>
    <property type="evidence" value="ECO:0007669"/>
    <property type="project" value="UniProtKB-EC"/>
</dbReference>
<dbReference type="GO" id="GO:0006450">
    <property type="term" value="P:regulation of translational fidelity"/>
    <property type="evidence" value="ECO:0007669"/>
    <property type="project" value="TreeGrafter"/>
</dbReference>
<evidence type="ECO:0000256" key="10">
    <source>
        <dbReference type="ARBA" id="ARBA00022840"/>
    </source>
</evidence>
<dbReference type="GO" id="GO:0000049">
    <property type="term" value="F:tRNA binding"/>
    <property type="evidence" value="ECO:0007669"/>
    <property type="project" value="TreeGrafter"/>
</dbReference>
<comment type="subcellular location">
    <subcellularLocation>
        <location evidence="1">Cytoplasm</location>
    </subcellularLocation>
</comment>
<name>A0A066W5U9_TILAU</name>
<accession>A0A066W5U9</accession>
<comment type="catalytic activity">
    <reaction evidence="12">
        <text>L-threonine + hydrogencarbonate + ATP = L-threonylcarbamoyladenylate + diphosphate + H2O</text>
        <dbReference type="Rhea" id="RHEA:36407"/>
        <dbReference type="ChEBI" id="CHEBI:15377"/>
        <dbReference type="ChEBI" id="CHEBI:17544"/>
        <dbReference type="ChEBI" id="CHEBI:30616"/>
        <dbReference type="ChEBI" id="CHEBI:33019"/>
        <dbReference type="ChEBI" id="CHEBI:57926"/>
        <dbReference type="ChEBI" id="CHEBI:73682"/>
        <dbReference type="EC" id="2.7.7.87"/>
    </reaction>
</comment>
<dbReference type="PANTHER" id="PTHR17490:SF16">
    <property type="entry name" value="THREONYLCARBAMOYL-AMP SYNTHASE"/>
    <property type="match status" value="1"/>
</dbReference>
<evidence type="ECO:0000256" key="12">
    <source>
        <dbReference type="ARBA" id="ARBA00048366"/>
    </source>
</evidence>
<proteinExistence type="inferred from homology"/>
<dbReference type="Gene3D" id="3.40.50.11030">
    <property type="entry name" value="Threonylcarbamoyl-AMP synthase, C-terminal domain"/>
    <property type="match status" value="1"/>
</dbReference>
<dbReference type="InterPro" id="IPR006070">
    <property type="entry name" value="Sua5-like_dom"/>
</dbReference>